<keyword evidence="6" id="KW-0732">Signal</keyword>
<dbReference type="InterPro" id="IPR009072">
    <property type="entry name" value="Histone-fold"/>
</dbReference>
<dbReference type="Pfam" id="PF07524">
    <property type="entry name" value="Bromo_TP"/>
    <property type="match status" value="1"/>
</dbReference>
<feature type="compositionally biased region" description="Polar residues" evidence="5">
    <location>
        <begin position="312"/>
        <end position="321"/>
    </location>
</feature>
<reference evidence="8 9" key="1">
    <citation type="submission" date="2019-07" db="EMBL/GenBank/DDBJ databases">
        <authorList>
            <person name="Friedrich A."/>
            <person name="Schacherer J."/>
        </authorList>
    </citation>
    <scope>NUCLEOTIDE SEQUENCE [LARGE SCALE GENOMIC DNA]</scope>
</reference>
<dbReference type="SMART" id="SM00576">
    <property type="entry name" value="BTP"/>
    <property type="match status" value="1"/>
</dbReference>
<dbReference type="GO" id="GO:0005634">
    <property type="term" value="C:nucleus"/>
    <property type="evidence" value="ECO:0007669"/>
    <property type="project" value="UniProtKB-SubCell"/>
</dbReference>
<dbReference type="GO" id="GO:0046982">
    <property type="term" value="F:protein heterodimerization activity"/>
    <property type="evidence" value="ECO:0007669"/>
    <property type="project" value="InterPro"/>
</dbReference>
<dbReference type="Gene3D" id="1.10.20.10">
    <property type="entry name" value="Histone, subunit A"/>
    <property type="match status" value="1"/>
</dbReference>
<evidence type="ECO:0000256" key="3">
    <source>
        <dbReference type="ARBA" id="ARBA00023163"/>
    </source>
</evidence>
<keyword evidence="2" id="KW-0805">Transcription regulation</keyword>
<dbReference type="InterPro" id="IPR006565">
    <property type="entry name" value="BTP"/>
</dbReference>
<keyword evidence="4" id="KW-0539">Nucleus</keyword>
<evidence type="ECO:0000256" key="2">
    <source>
        <dbReference type="ARBA" id="ARBA00023015"/>
    </source>
</evidence>
<comment type="subcellular location">
    <subcellularLocation>
        <location evidence="1">Nucleus</location>
    </subcellularLocation>
</comment>
<dbReference type="EMBL" id="CABFWN010000001">
    <property type="protein sequence ID" value="VUG16858.1"/>
    <property type="molecule type" value="Genomic_DNA"/>
</dbReference>
<gene>
    <name evidence="8" type="ORF">DEBR0S1_27424G</name>
</gene>
<feature type="signal peptide" evidence="6">
    <location>
        <begin position="1"/>
        <end position="16"/>
    </location>
</feature>
<keyword evidence="3" id="KW-0804">Transcription</keyword>
<evidence type="ECO:0000313" key="9">
    <source>
        <dbReference type="Proteomes" id="UP000478008"/>
    </source>
</evidence>
<proteinExistence type="predicted"/>
<feature type="domain" description="Bromodomain associated" evidence="7">
    <location>
        <begin position="4"/>
        <end position="80"/>
    </location>
</feature>
<accession>A0A7D9CVN5</accession>
<name>A0A7D9CVN5_DEKBR</name>
<feature type="region of interest" description="Disordered" evidence="5">
    <location>
        <begin position="302"/>
        <end position="321"/>
    </location>
</feature>
<protein>
    <submittedName>
        <fullName evidence="8">DEBR0S1_27424g1_1</fullName>
    </submittedName>
</protein>
<evidence type="ECO:0000256" key="4">
    <source>
        <dbReference type="ARBA" id="ARBA00023242"/>
    </source>
</evidence>
<sequence length="321" mass="37306">MTVSTFNFHLLRICIAQLLKAHGFDKTNNRALDVVTDLFIRYLRLLTLTVIKYTDLRNDEESVIQDFGNAFRELRIISPANIIDPYDIGGLTSRGITNFENWFMSEMQNRIRDTARPNIDLINEIIKTKKMKDVNTKMSTLTAALDQQTQQAQRQNPTLPYQYQSMGRIGQTGNKVISENQRKFNKDGRTDYNGSDDLTVDDDWIKFVIRQQLNQHPDVKFKGTILINNLPQDKKMLRKRKIHPNVTVSGPAPKRLESVLPYKQRADNDRLLQEIENDDDEQISKYKQKRNDYFPQVQLASDENDTDHTENHSLNIFQSAN</sequence>
<feature type="chain" id="PRO_5041179790" evidence="6">
    <location>
        <begin position="17"/>
        <end position="321"/>
    </location>
</feature>
<evidence type="ECO:0000313" key="8">
    <source>
        <dbReference type="EMBL" id="VUG16858.1"/>
    </source>
</evidence>
<organism evidence="8 9">
    <name type="scientific">Dekkera bruxellensis</name>
    <name type="common">Brettanomyces custersii</name>
    <dbReference type="NCBI Taxonomy" id="5007"/>
    <lineage>
        <taxon>Eukaryota</taxon>
        <taxon>Fungi</taxon>
        <taxon>Dikarya</taxon>
        <taxon>Ascomycota</taxon>
        <taxon>Saccharomycotina</taxon>
        <taxon>Pichiomycetes</taxon>
        <taxon>Pichiales</taxon>
        <taxon>Pichiaceae</taxon>
        <taxon>Brettanomyces</taxon>
    </lineage>
</organism>
<evidence type="ECO:0000256" key="1">
    <source>
        <dbReference type="ARBA" id="ARBA00004123"/>
    </source>
</evidence>
<keyword evidence="9" id="KW-1185">Reference proteome</keyword>
<evidence type="ECO:0000256" key="5">
    <source>
        <dbReference type="SAM" id="MobiDB-lite"/>
    </source>
</evidence>
<evidence type="ECO:0000259" key="7">
    <source>
        <dbReference type="SMART" id="SM00576"/>
    </source>
</evidence>
<dbReference type="CDD" id="cd00076">
    <property type="entry name" value="HFD_SF"/>
    <property type="match status" value="1"/>
</dbReference>
<dbReference type="AlphaFoldDB" id="A0A7D9CVN5"/>
<dbReference type="Proteomes" id="UP000478008">
    <property type="component" value="Unassembled WGS sequence"/>
</dbReference>
<evidence type="ECO:0000256" key="6">
    <source>
        <dbReference type="SAM" id="SignalP"/>
    </source>
</evidence>